<dbReference type="Proteomes" id="UP000026962">
    <property type="component" value="Chromosome 1"/>
</dbReference>
<sequence>MAPHWAGQLADLMALDGNGPTVVTYAPVDRVHLFSVRMSRSSLGLELMTAWSAPAISSTSVPGLISTIHRCISSVLELSAMAITYTFFTDPLFYLLCRDAHVLADARHRGSDEHGGGDLVREPLHGEREAEAAVAVPDEDQPLAGRSRGDGVEQRARVLLEGAHLVDARRVRARRGHVERRRAVPRGAQRGDHPVPAPRTVAEAVDQDEMLLAAAAADIHF</sequence>
<reference evidence="2" key="1">
    <citation type="submission" date="2015-04" db="UniProtKB">
        <authorList>
            <consortium name="EnsemblPlants"/>
        </authorList>
    </citation>
    <scope>IDENTIFICATION</scope>
</reference>
<keyword evidence="3" id="KW-1185">Reference proteome</keyword>
<evidence type="ECO:0000256" key="1">
    <source>
        <dbReference type="SAM" id="MobiDB-lite"/>
    </source>
</evidence>
<name>A0A0E0JTD3_ORYPU</name>
<feature type="region of interest" description="Disordered" evidence="1">
    <location>
        <begin position="176"/>
        <end position="197"/>
    </location>
</feature>
<reference evidence="2" key="2">
    <citation type="submission" date="2018-05" db="EMBL/GenBank/DDBJ databases">
        <title>OpunRS2 (Oryza punctata Reference Sequence Version 2).</title>
        <authorList>
            <person name="Zhang J."/>
            <person name="Kudrna D."/>
            <person name="Lee S."/>
            <person name="Talag J."/>
            <person name="Welchert J."/>
            <person name="Wing R.A."/>
        </authorList>
    </citation>
    <scope>NUCLEOTIDE SEQUENCE [LARGE SCALE GENOMIC DNA]</scope>
</reference>
<evidence type="ECO:0000313" key="3">
    <source>
        <dbReference type="Proteomes" id="UP000026962"/>
    </source>
</evidence>
<dbReference type="AlphaFoldDB" id="A0A0E0JTD3"/>
<accession>A0A0E0JTD3</accession>
<feature type="region of interest" description="Disordered" evidence="1">
    <location>
        <begin position="128"/>
        <end position="150"/>
    </location>
</feature>
<dbReference type="EnsemblPlants" id="OPUNC01G42240.1">
    <property type="protein sequence ID" value="OPUNC01G42240.1"/>
    <property type="gene ID" value="OPUNC01G42240"/>
</dbReference>
<proteinExistence type="predicted"/>
<evidence type="ECO:0000313" key="2">
    <source>
        <dbReference type="EnsemblPlants" id="OPUNC01G42240.1"/>
    </source>
</evidence>
<protein>
    <submittedName>
        <fullName evidence="2">Uncharacterized protein</fullName>
    </submittedName>
</protein>
<organism evidence="2">
    <name type="scientific">Oryza punctata</name>
    <name type="common">Red rice</name>
    <dbReference type="NCBI Taxonomy" id="4537"/>
    <lineage>
        <taxon>Eukaryota</taxon>
        <taxon>Viridiplantae</taxon>
        <taxon>Streptophyta</taxon>
        <taxon>Embryophyta</taxon>
        <taxon>Tracheophyta</taxon>
        <taxon>Spermatophyta</taxon>
        <taxon>Magnoliopsida</taxon>
        <taxon>Liliopsida</taxon>
        <taxon>Poales</taxon>
        <taxon>Poaceae</taxon>
        <taxon>BOP clade</taxon>
        <taxon>Oryzoideae</taxon>
        <taxon>Oryzeae</taxon>
        <taxon>Oryzinae</taxon>
        <taxon>Oryza</taxon>
    </lineage>
</organism>
<dbReference type="Gramene" id="OPUNC01G42240.1">
    <property type="protein sequence ID" value="OPUNC01G42240.1"/>
    <property type="gene ID" value="OPUNC01G42240"/>
</dbReference>